<evidence type="ECO:0000313" key="5">
    <source>
        <dbReference type="Proteomes" id="UP000746584"/>
    </source>
</evidence>
<reference evidence="3 5" key="3">
    <citation type="submission" date="2021-01" db="EMBL/GenBank/DDBJ databases">
        <title>Sequencing the genomes of 1000 actinobacteria strains.</title>
        <authorList>
            <person name="Klenk H.-P."/>
        </authorList>
    </citation>
    <scope>NUCLEOTIDE SEQUENCE [LARGE SCALE GENOMIC DNA]</scope>
    <source>
        <strain evidence="3 5">DSM 20542</strain>
    </source>
</reference>
<dbReference type="EMBL" id="BMOI01000007">
    <property type="protein sequence ID" value="GGL00597.1"/>
    <property type="molecule type" value="Genomic_DNA"/>
</dbReference>
<proteinExistence type="predicted"/>
<evidence type="ECO:0000313" key="3">
    <source>
        <dbReference type="EMBL" id="MBM7802852.1"/>
    </source>
</evidence>
<feature type="domain" description="Polysaccharide pyruvyl transferase" evidence="1">
    <location>
        <begin position="155"/>
        <end position="224"/>
    </location>
</feature>
<evidence type="ECO:0000313" key="4">
    <source>
        <dbReference type="Proteomes" id="UP000648535"/>
    </source>
</evidence>
<evidence type="ECO:0000313" key="2">
    <source>
        <dbReference type="EMBL" id="GGL00597.1"/>
    </source>
</evidence>
<dbReference type="Proteomes" id="UP000746584">
    <property type="component" value="Unassembled WGS sequence"/>
</dbReference>
<dbReference type="Pfam" id="PF04230">
    <property type="entry name" value="PS_pyruv_trans"/>
    <property type="match status" value="1"/>
</dbReference>
<dbReference type="EMBL" id="JAFBCG010000001">
    <property type="protein sequence ID" value="MBM7802852.1"/>
    <property type="molecule type" value="Genomic_DNA"/>
</dbReference>
<dbReference type="InterPro" id="IPR007345">
    <property type="entry name" value="Polysacch_pyruvyl_Trfase"/>
</dbReference>
<dbReference type="Proteomes" id="UP000648535">
    <property type="component" value="Unassembled WGS sequence"/>
</dbReference>
<dbReference type="RefSeq" id="WP_175327342.1">
    <property type="nucleotide sequence ID" value="NZ_BMOI01000007.1"/>
</dbReference>
<reference evidence="2" key="2">
    <citation type="submission" date="2020-09" db="EMBL/GenBank/DDBJ databases">
        <authorList>
            <person name="Sun Q."/>
            <person name="Ohkuma M."/>
        </authorList>
    </citation>
    <scope>NUCLEOTIDE SEQUENCE</scope>
    <source>
        <strain evidence="2">JCM 1480</strain>
    </source>
</reference>
<gene>
    <name evidence="2" type="ORF">GCM10009769_18540</name>
    <name evidence="3" type="ORF">JOE58_002103</name>
</gene>
<comment type="caution">
    <text evidence="2">The sequence shown here is derived from an EMBL/GenBank/DDBJ whole genome shotgun (WGS) entry which is preliminary data.</text>
</comment>
<name>A0A8H9G8J9_9MICO</name>
<keyword evidence="5" id="KW-1185">Reference proteome</keyword>
<sequence>MSRSVRAFWWSPRRDPRVLAHELRDHASGWARLALARGPVLTNHGDELSAVVLREVLGRPVRWAPLGREDVVAVGSAMIPYLTRRGRGMIWGTGLHTPELPADVPSDFRERVLAVRGPLARAALGLDERTPLGDPGLVVRALRPGLPDNRRRGTVLITHFTSHADQSDRAAIRALRAAGMRVLSPTLTPDEMLREIGSAEHVVSAGMHGVILAHALRTPATLVSLHAALPSSPSFKYHDYHHSVGLEARATHWSALLGAEGRRAAHSAGAADVVRADRTIDSLVAGLFAAAAPLRSS</sequence>
<accession>A0A8H9G8J9</accession>
<evidence type="ECO:0000259" key="1">
    <source>
        <dbReference type="Pfam" id="PF04230"/>
    </source>
</evidence>
<reference evidence="2" key="1">
    <citation type="journal article" date="2014" name="Int. J. Syst. Evol. Microbiol.">
        <title>Complete genome sequence of Corynebacterium casei LMG S-19264T (=DSM 44701T), isolated from a smear-ripened cheese.</title>
        <authorList>
            <consortium name="US DOE Joint Genome Institute (JGI-PGF)"/>
            <person name="Walter F."/>
            <person name="Albersmeier A."/>
            <person name="Kalinowski J."/>
            <person name="Ruckert C."/>
        </authorList>
    </citation>
    <scope>NUCLEOTIDE SEQUENCE</scope>
    <source>
        <strain evidence="2">JCM 1480</strain>
    </source>
</reference>
<organism evidence="2 4">
    <name type="scientific">Curtobacterium luteum</name>
    <dbReference type="NCBI Taxonomy" id="33881"/>
    <lineage>
        <taxon>Bacteria</taxon>
        <taxon>Bacillati</taxon>
        <taxon>Actinomycetota</taxon>
        <taxon>Actinomycetes</taxon>
        <taxon>Micrococcales</taxon>
        <taxon>Microbacteriaceae</taxon>
        <taxon>Curtobacterium</taxon>
    </lineage>
</organism>
<dbReference type="AlphaFoldDB" id="A0A8H9G8J9"/>
<protein>
    <recommendedName>
        <fullName evidence="1">Polysaccharide pyruvyl transferase domain-containing protein</fullName>
    </recommendedName>
</protein>